<dbReference type="SMART" id="SM00530">
    <property type="entry name" value="HTH_XRE"/>
    <property type="match status" value="1"/>
</dbReference>
<dbReference type="Pfam" id="PF01381">
    <property type="entry name" value="HTH_3"/>
    <property type="match status" value="1"/>
</dbReference>
<dbReference type="AlphaFoldDB" id="A0A1V4I6B3"/>
<dbReference type="SMART" id="SM00028">
    <property type="entry name" value="TPR"/>
    <property type="match status" value="8"/>
</dbReference>
<proteinExistence type="predicted"/>
<dbReference type="PROSITE" id="PS50005">
    <property type="entry name" value="TPR"/>
    <property type="match status" value="2"/>
</dbReference>
<dbReference type="EMBL" id="MZGW01000005">
    <property type="protein sequence ID" value="OPJ55444.1"/>
    <property type="molecule type" value="Genomic_DNA"/>
</dbReference>
<reference evidence="3 4" key="1">
    <citation type="submission" date="2017-03" db="EMBL/GenBank/DDBJ databases">
        <title>Genome sequence of Clostridium thermoalcaliphilum DSM 7309.</title>
        <authorList>
            <person name="Poehlein A."/>
            <person name="Daniel R."/>
        </authorList>
    </citation>
    <scope>NUCLEOTIDE SEQUENCE [LARGE SCALE GENOMIC DNA]</scope>
    <source>
        <strain evidence="3 4">DSM 7309</strain>
    </source>
</reference>
<evidence type="ECO:0000313" key="3">
    <source>
        <dbReference type="EMBL" id="OPJ55444.1"/>
    </source>
</evidence>
<feature type="repeat" description="TPR" evidence="1">
    <location>
        <begin position="75"/>
        <end position="108"/>
    </location>
</feature>
<dbReference type="GO" id="GO:0003677">
    <property type="term" value="F:DNA binding"/>
    <property type="evidence" value="ECO:0007669"/>
    <property type="project" value="InterPro"/>
</dbReference>
<keyword evidence="1" id="KW-0802">TPR repeat</keyword>
<dbReference type="Gene3D" id="1.25.40.10">
    <property type="entry name" value="Tetratricopeptide repeat domain"/>
    <property type="match status" value="3"/>
</dbReference>
<dbReference type="Proteomes" id="UP000190140">
    <property type="component" value="Unassembled WGS sequence"/>
</dbReference>
<dbReference type="Pfam" id="PF13181">
    <property type="entry name" value="TPR_8"/>
    <property type="match status" value="4"/>
</dbReference>
<accession>A0A1V4I6B3</accession>
<dbReference type="OrthoDB" id="2986817at2"/>
<dbReference type="InterPro" id="IPR001387">
    <property type="entry name" value="Cro/C1-type_HTH"/>
</dbReference>
<feature type="domain" description="HTH cro/C1-type" evidence="2">
    <location>
        <begin position="10"/>
        <end position="63"/>
    </location>
</feature>
<keyword evidence="4" id="KW-1185">Reference proteome</keyword>
<feature type="repeat" description="TPR" evidence="1">
    <location>
        <begin position="237"/>
        <end position="270"/>
    </location>
</feature>
<dbReference type="SUPFAM" id="SSF48452">
    <property type="entry name" value="TPR-like"/>
    <property type="match status" value="3"/>
</dbReference>
<gene>
    <name evidence="3" type="ORF">CLOTH_15070</name>
</gene>
<evidence type="ECO:0000259" key="2">
    <source>
        <dbReference type="PROSITE" id="PS50943"/>
    </source>
</evidence>
<dbReference type="PANTHER" id="PTHR10098">
    <property type="entry name" value="RAPSYN-RELATED"/>
    <property type="match status" value="1"/>
</dbReference>
<dbReference type="PROSITE" id="PS50943">
    <property type="entry name" value="HTH_CROC1"/>
    <property type="match status" value="1"/>
</dbReference>
<sequence length="433" mass="50769">MDILSLGQKIKKLRKQKDLTLKELAGSRITAAQISHIERDKSYPSQDLLEYFSNKLGVTVDYLVESKEMQARKLAINLILKGEIYIKSKDFEKAKEEIYKAIDISKEYELNENFAKAKYLLGVVYFAEKNYEVAIDMLQQSLLSNVKISNIDGMIRCYIELGKIYMKEKLYKVSLSKFVQVENIFKEHDIKNYEIEKELYTNIAYCYMKLGDNSKSLQYAKEVEVIDEKVKNIINKGNNLLLIGSNFLDVGDYDKAKEYLNEAVKIFEEENKKNEQALTYLKVSKIYSKLQKDEEALEYIKKAYIIKREYEDEEVVEILFEYIKKLIHFGDFENAKRYSKRALSISIKLKDKTLEYKSLKYYSKVHKQEGNMEAAIEIMKKCLDIASQMNDKKKLANIYFELADVYSNISKEEELKYYSKGIKLYKELGIINN</sequence>
<dbReference type="InterPro" id="IPR010982">
    <property type="entry name" value="Lambda_DNA-bd_dom_sf"/>
</dbReference>
<dbReference type="Gene3D" id="1.10.260.40">
    <property type="entry name" value="lambda repressor-like DNA-binding domains"/>
    <property type="match status" value="1"/>
</dbReference>
<dbReference type="CDD" id="cd00093">
    <property type="entry name" value="HTH_XRE"/>
    <property type="match status" value="1"/>
</dbReference>
<evidence type="ECO:0000256" key="1">
    <source>
        <dbReference type="PROSITE-ProRule" id="PRU00339"/>
    </source>
</evidence>
<dbReference type="InterPro" id="IPR011990">
    <property type="entry name" value="TPR-like_helical_dom_sf"/>
</dbReference>
<dbReference type="SUPFAM" id="SSF47413">
    <property type="entry name" value="lambda repressor-like DNA-binding domains"/>
    <property type="match status" value="1"/>
</dbReference>
<dbReference type="RefSeq" id="WP_079412692.1">
    <property type="nucleotide sequence ID" value="NZ_MZGW01000005.1"/>
</dbReference>
<evidence type="ECO:0000313" key="4">
    <source>
        <dbReference type="Proteomes" id="UP000190140"/>
    </source>
</evidence>
<name>A0A1V4I6B3_9FIRM</name>
<comment type="caution">
    <text evidence="3">The sequence shown here is derived from an EMBL/GenBank/DDBJ whole genome shotgun (WGS) entry which is preliminary data.</text>
</comment>
<protein>
    <submittedName>
        <fullName evidence="3">Tetratricopeptide repeat protein</fullName>
    </submittedName>
</protein>
<organism evidence="3 4">
    <name type="scientific">Alkalithermobacter paradoxus</name>
    <dbReference type="NCBI Taxonomy" id="29349"/>
    <lineage>
        <taxon>Bacteria</taxon>
        <taxon>Bacillati</taxon>
        <taxon>Bacillota</taxon>
        <taxon>Clostridia</taxon>
        <taxon>Peptostreptococcales</taxon>
        <taxon>Tepidibacteraceae</taxon>
        <taxon>Alkalithermobacter</taxon>
    </lineage>
</organism>
<dbReference type="STRING" id="29349.CLOTH_15070"/>
<dbReference type="InterPro" id="IPR019734">
    <property type="entry name" value="TPR_rpt"/>
</dbReference>
<dbReference type="Pfam" id="PF13424">
    <property type="entry name" value="TPR_12"/>
    <property type="match status" value="1"/>
</dbReference>